<dbReference type="Proteomes" id="UP001628156">
    <property type="component" value="Unassembled WGS sequence"/>
</dbReference>
<evidence type="ECO:0000313" key="1">
    <source>
        <dbReference type="EMBL" id="GAB1223432.1"/>
    </source>
</evidence>
<proteinExistence type="predicted"/>
<comment type="caution">
    <text evidence="1">The sequence shown here is derived from an EMBL/GenBank/DDBJ whole genome shotgun (WGS) entry which is preliminary data.</text>
</comment>
<organism evidence="1 2">
    <name type="scientific">Entamoeba nuttalli</name>
    <dbReference type="NCBI Taxonomy" id="412467"/>
    <lineage>
        <taxon>Eukaryota</taxon>
        <taxon>Amoebozoa</taxon>
        <taxon>Evosea</taxon>
        <taxon>Archamoebae</taxon>
        <taxon>Mastigamoebida</taxon>
        <taxon>Entamoebidae</taxon>
        <taxon>Entamoeba</taxon>
    </lineage>
</organism>
<sequence length="85" mass="10040">MTEVVRPFALPCITFKNFCPSLHFKRTVRRENVPHCDENPILADKSFVNSHLKDCEISKLNQRRMQIESDKEKIKEPPVECEIHF</sequence>
<dbReference type="EMBL" id="BAAFRS010000146">
    <property type="protein sequence ID" value="GAB1223432.1"/>
    <property type="molecule type" value="Genomic_DNA"/>
</dbReference>
<reference evidence="1 2" key="1">
    <citation type="journal article" date="2019" name="PLoS Negl. Trop. Dis.">
        <title>Whole genome sequencing of Entamoeba nuttalli reveals mammalian host-related molecular signatures and a novel octapeptide-repeat surface protein.</title>
        <authorList>
            <person name="Tanaka M."/>
            <person name="Makiuchi T."/>
            <person name="Komiyama T."/>
            <person name="Shiina T."/>
            <person name="Osaki K."/>
            <person name="Tachibana H."/>
        </authorList>
    </citation>
    <scope>NUCLEOTIDE SEQUENCE [LARGE SCALE GENOMIC DNA]</scope>
    <source>
        <strain evidence="1 2">P19-061405</strain>
    </source>
</reference>
<name>A0ABQ0DKS8_9EUKA</name>
<gene>
    <name evidence="1" type="ORF">ENUP19_0146G0049</name>
</gene>
<keyword evidence="2" id="KW-1185">Reference proteome</keyword>
<protein>
    <submittedName>
        <fullName evidence="1">Uncharacterized protein</fullName>
    </submittedName>
</protein>
<accession>A0ABQ0DKS8</accession>
<evidence type="ECO:0000313" key="2">
    <source>
        <dbReference type="Proteomes" id="UP001628156"/>
    </source>
</evidence>